<keyword evidence="7" id="KW-0963">Cytoplasm</keyword>
<dbReference type="STRING" id="623281.SAMN05421747_11313"/>
<dbReference type="EC" id="2.7.1.71" evidence="7"/>
<keyword evidence="6 7" id="KW-0057">Aromatic amino acid biosynthesis</keyword>
<dbReference type="Proteomes" id="UP000199577">
    <property type="component" value="Unassembled WGS sequence"/>
</dbReference>
<comment type="function">
    <text evidence="7">Catalyzes the specific phosphorylation of the 3-hydroxyl group of shikimic acid using ATP as a cosubstrate.</text>
</comment>
<dbReference type="GO" id="GO:0005524">
    <property type="term" value="F:ATP binding"/>
    <property type="evidence" value="ECO:0007669"/>
    <property type="project" value="UniProtKB-UniRule"/>
</dbReference>
<dbReference type="HAMAP" id="MF_00109">
    <property type="entry name" value="Shikimate_kinase"/>
    <property type="match status" value="1"/>
</dbReference>
<evidence type="ECO:0000256" key="7">
    <source>
        <dbReference type="HAMAP-Rule" id="MF_00109"/>
    </source>
</evidence>
<accession>A0A1I1JXN2</accession>
<name>A0A1I1JXN2_9SPHI</name>
<keyword evidence="7" id="KW-0479">Metal-binding</keyword>
<keyword evidence="1 7" id="KW-0028">Amino-acid biosynthesis</keyword>
<keyword evidence="9" id="KW-1185">Reference proteome</keyword>
<dbReference type="GO" id="GO:0005829">
    <property type="term" value="C:cytosol"/>
    <property type="evidence" value="ECO:0007669"/>
    <property type="project" value="TreeGrafter"/>
</dbReference>
<dbReference type="PANTHER" id="PTHR21087">
    <property type="entry name" value="SHIKIMATE KINASE"/>
    <property type="match status" value="1"/>
</dbReference>
<feature type="binding site" evidence="7">
    <location>
        <begin position="19"/>
        <end position="24"/>
    </location>
    <ligand>
        <name>ATP</name>
        <dbReference type="ChEBI" id="CHEBI:30616"/>
    </ligand>
</feature>
<feature type="binding site" evidence="7">
    <location>
        <position position="127"/>
    </location>
    <ligand>
        <name>ATP</name>
        <dbReference type="ChEBI" id="CHEBI:30616"/>
    </ligand>
</feature>
<dbReference type="CDD" id="cd00464">
    <property type="entry name" value="SK"/>
    <property type="match status" value="1"/>
</dbReference>
<comment type="pathway">
    <text evidence="7">Metabolic intermediate biosynthesis; chorismate biosynthesis; chorismate from D-erythrose 4-phosphate and phosphoenolpyruvate: step 5/7.</text>
</comment>
<dbReference type="UniPathway" id="UPA00053">
    <property type="reaction ID" value="UER00088"/>
</dbReference>
<evidence type="ECO:0000256" key="4">
    <source>
        <dbReference type="ARBA" id="ARBA00022777"/>
    </source>
</evidence>
<comment type="subcellular location">
    <subcellularLocation>
        <location evidence="7">Cytoplasm</location>
    </subcellularLocation>
</comment>
<organism evidence="8 9">
    <name type="scientific">Parapedobacter composti</name>
    <dbReference type="NCBI Taxonomy" id="623281"/>
    <lineage>
        <taxon>Bacteria</taxon>
        <taxon>Pseudomonadati</taxon>
        <taxon>Bacteroidota</taxon>
        <taxon>Sphingobacteriia</taxon>
        <taxon>Sphingobacteriales</taxon>
        <taxon>Sphingobacteriaceae</taxon>
        <taxon>Parapedobacter</taxon>
    </lineage>
</organism>
<dbReference type="AlphaFoldDB" id="A0A1I1JXN2"/>
<evidence type="ECO:0000313" key="8">
    <source>
        <dbReference type="EMBL" id="SFC51238.1"/>
    </source>
</evidence>
<evidence type="ECO:0000256" key="5">
    <source>
        <dbReference type="ARBA" id="ARBA00022840"/>
    </source>
</evidence>
<keyword evidence="4 7" id="KW-0418">Kinase</keyword>
<dbReference type="RefSeq" id="WP_090974118.1">
    <property type="nucleotide sequence ID" value="NZ_FOLL01000013.1"/>
</dbReference>
<evidence type="ECO:0000256" key="3">
    <source>
        <dbReference type="ARBA" id="ARBA00022741"/>
    </source>
</evidence>
<evidence type="ECO:0000256" key="1">
    <source>
        <dbReference type="ARBA" id="ARBA00022605"/>
    </source>
</evidence>
<evidence type="ECO:0000256" key="2">
    <source>
        <dbReference type="ARBA" id="ARBA00022679"/>
    </source>
</evidence>
<dbReference type="GO" id="GO:0009073">
    <property type="term" value="P:aromatic amino acid family biosynthetic process"/>
    <property type="evidence" value="ECO:0007669"/>
    <property type="project" value="UniProtKB-KW"/>
</dbReference>
<proteinExistence type="inferred from homology"/>
<reference evidence="8 9" key="1">
    <citation type="submission" date="2016-10" db="EMBL/GenBank/DDBJ databases">
        <authorList>
            <person name="de Groot N.N."/>
        </authorList>
    </citation>
    <scope>NUCLEOTIDE SEQUENCE [LARGE SCALE GENOMIC DNA]</scope>
    <source>
        <strain evidence="8 9">DSM 22900</strain>
    </source>
</reference>
<evidence type="ECO:0000313" key="9">
    <source>
        <dbReference type="Proteomes" id="UP000199577"/>
    </source>
</evidence>
<dbReference type="OrthoDB" id="9800332at2"/>
<keyword evidence="3 7" id="KW-0547">Nucleotide-binding</keyword>
<feature type="binding site" evidence="7">
    <location>
        <position position="87"/>
    </location>
    <ligand>
        <name>substrate</name>
    </ligand>
</feature>
<keyword evidence="2 7" id="KW-0808">Transferase</keyword>
<comment type="cofactor">
    <cofactor evidence="7">
        <name>Mg(2+)</name>
        <dbReference type="ChEBI" id="CHEBI:18420"/>
    </cofactor>
    <text evidence="7">Binds 1 Mg(2+) ion per subunit.</text>
</comment>
<dbReference type="Gene3D" id="3.40.50.300">
    <property type="entry name" value="P-loop containing nucleotide triphosphate hydrolases"/>
    <property type="match status" value="1"/>
</dbReference>
<feature type="binding site" evidence="7">
    <location>
        <position position="23"/>
    </location>
    <ligand>
        <name>Mg(2+)</name>
        <dbReference type="ChEBI" id="CHEBI:18420"/>
    </ligand>
</feature>
<dbReference type="GO" id="GO:0004765">
    <property type="term" value="F:shikimate kinase activity"/>
    <property type="evidence" value="ECO:0007669"/>
    <property type="project" value="UniProtKB-UniRule"/>
</dbReference>
<dbReference type="Pfam" id="PF01202">
    <property type="entry name" value="SKI"/>
    <property type="match status" value="1"/>
</dbReference>
<comment type="similarity">
    <text evidence="7">Belongs to the shikimate kinase family.</text>
</comment>
<dbReference type="SUPFAM" id="SSF52540">
    <property type="entry name" value="P-loop containing nucleoside triphosphate hydrolases"/>
    <property type="match status" value="1"/>
</dbReference>
<dbReference type="PANTHER" id="PTHR21087:SF16">
    <property type="entry name" value="SHIKIMATE KINASE 1, CHLOROPLASTIC"/>
    <property type="match status" value="1"/>
</dbReference>
<gene>
    <name evidence="7" type="primary">aroK</name>
    <name evidence="8" type="ORF">SAMN05421747_11313</name>
</gene>
<dbReference type="InterPro" id="IPR031322">
    <property type="entry name" value="Shikimate/glucono_kinase"/>
</dbReference>
<protein>
    <recommendedName>
        <fullName evidence="7">Shikimate kinase</fullName>
        <shortName evidence="7">SK</shortName>
        <ecNumber evidence="7">2.7.1.71</ecNumber>
    </recommendedName>
</protein>
<dbReference type="EMBL" id="FOLL01000013">
    <property type="protein sequence ID" value="SFC51238.1"/>
    <property type="molecule type" value="Genomic_DNA"/>
</dbReference>
<comment type="caution">
    <text evidence="7">Lacks conserved residue(s) required for the propagation of feature annotation.</text>
</comment>
<dbReference type="GO" id="GO:0008652">
    <property type="term" value="P:amino acid biosynthetic process"/>
    <property type="evidence" value="ECO:0007669"/>
    <property type="project" value="UniProtKB-KW"/>
</dbReference>
<comment type="subunit">
    <text evidence="7">Monomer.</text>
</comment>
<dbReference type="PRINTS" id="PR01100">
    <property type="entry name" value="SHIKIMTKNASE"/>
</dbReference>
<keyword evidence="7" id="KW-0460">Magnesium</keyword>
<comment type="catalytic activity">
    <reaction evidence="7">
        <text>shikimate + ATP = 3-phosphoshikimate + ADP + H(+)</text>
        <dbReference type="Rhea" id="RHEA:13121"/>
        <dbReference type="ChEBI" id="CHEBI:15378"/>
        <dbReference type="ChEBI" id="CHEBI:30616"/>
        <dbReference type="ChEBI" id="CHEBI:36208"/>
        <dbReference type="ChEBI" id="CHEBI:145989"/>
        <dbReference type="ChEBI" id="CHEBI:456216"/>
        <dbReference type="EC" id="2.7.1.71"/>
    </reaction>
</comment>
<keyword evidence="5 7" id="KW-0067">ATP-binding</keyword>
<feature type="binding site" evidence="7">
    <location>
        <position position="65"/>
    </location>
    <ligand>
        <name>substrate</name>
    </ligand>
</feature>
<dbReference type="GO" id="GO:0000287">
    <property type="term" value="F:magnesium ion binding"/>
    <property type="evidence" value="ECO:0007669"/>
    <property type="project" value="UniProtKB-UniRule"/>
</dbReference>
<dbReference type="GO" id="GO:0009423">
    <property type="term" value="P:chorismate biosynthetic process"/>
    <property type="evidence" value="ECO:0007669"/>
    <property type="project" value="UniProtKB-UniRule"/>
</dbReference>
<sequence>MEHHTTANPKPVFIVGFMGSGKTTWGRKLADKTGRTFIDLDEVIVQEIGMPIAAYFTEYGEHAFRELESRTLKNIAPDLPAVVSTGGGTPCYFDNMAWMNRHGITIYFQLPPKALWSRLMQTDIGTRPALNGLSGPELLDYITAKLAERAPYYEQASYTVNQLAVRPEELIALIK</sequence>
<feature type="binding site" evidence="7">
    <location>
        <position position="149"/>
    </location>
    <ligand>
        <name>substrate</name>
    </ligand>
</feature>
<dbReference type="InterPro" id="IPR027417">
    <property type="entry name" value="P-loop_NTPase"/>
</dbReference>
<feature type="binding site" evidence="7">
    <location>
        <position position="41"/>
    </location>
    <ligand>
        <name>substrate</name>
    </ligand>
</feature>
<dbReference type="InterPro" id="IPR000623">
    <property type="entry name" value="Shikimate_kinase/TSH1"/>
</dbReference>
<evidence type="ECO:0000256" key="6">
    <source>
        <dbReference type="ARBA" id="ARBA00023141"/>
    </source>
</evidence>